<organism evidence="2">
    <name type="scientific">Myoviridae sp. ctKZW4</name>
    <dbReference type="NCBI Taxonomy" id="2826639"/>
    <lineage>
        <taxon>Viruses</taxon>
        <taxon>Duplodnaviria</taxon>
        <taxon>Heunggongvirae</taxon>
        <taxon>Uroviricota</taxon>
        <taxon>Caudoviricetes</taxon>
    </lineage>
</organism>
<feature type="transmembrane region" description="Helical" evidence="1">
    <location>
        <begin position="6"/>
        <end position="30"/>
    </location>
</feature>
<reference evidence="2" key="1">
    <citation type="journal article" date="2021" name="Proc. Natl. Acad. Sci. U.S.A.">
        <title>A Catalog of Tens of Thousands of Viruses from Human Metagenomes Reveals Hidden Associations with Chronic Diseases.</title>
        <authorList>
            <person name="Tisza M.J."/>
            <person name="Buck C.B."/>
        </authorList>
    </citation>
    <scope>NUCLEOTIDE SEQUENCE</scope>
    <source>
        <strain evidence="2">CtKZW4</strain>
    </source>
</reference>
<evidence type="ECO:0000313" key="2">
    <source>
        <dbReference type="EMBL" id="DAD91917.1"/>
    </source>
</evidence>
<sequence length="52" mass="6321">MDDTMFWMFVFGFGLLYLAMWIDQLSGLTVKERKMLWNIRIWLMKRGAVNVF</sequence>
<keyword evidence="1" id="KW-0472">Membrane</keyword>
<accession>A0A8S5NAT9</accession>
<evidence type="ECO:0000256" key="1">
    <source>
        <dbReference type="SAM" id="Phobius"/>
    </source>
</evidence>
<protein>
    <submittedName>
        <fullName evidence="2">Uncharacterized protein</fullName>
    </submittedName>
</protein>
<name>A0A8S5NAT9_9CAUD</name>
<keyword evidence="1" id="KW-0812">Transmembrane</keyword>
<dbReference type="EMBL" id="BK015123">
    <property type="protein sequence ID" value="DAD91917.1"/>
    <property type="molecule type" value="Genomic_DNA"/>
</dbReference>
<proteinExistence type="predicted"/>
<keyword evidence="1" id="KW-1133">Transmembrane helix</keyword>